<dbReference type="EMBL" id="JASSPP010000008">
    <property type="protein sequence ID" value="MDK9580889.1"/>
    <property type="molecule type" value="Genomic_DNA"/>
</dbReference>
<evidence type="ECO:0000313" key="1">
    <source>
        <dbReference type="EMBL" id="MDK9580889.1"/>
    </source>
</evidence>
<accession>A0ABT7HK35</accession>
<reference evidence="1 2" key="1">
    <citation type="submission" date="2023-06" db="EMBL/GenBank/DDBJ databases">
        <title>Antibody response to the Sneathia vaginalis cytopathogenic toxin A during pregnancy.</title>
        <authorList>
            <person name="Mccoy Z.T."/>
            <person name="Serrano M.G."/>
            <person name="Spaine K."/>
            <person name="Edwards D.J."/>
            <person name="Buck G.A."/>
            <person name="Jefferson K."/>
        </authorList>
    </citation>
    <scope>NUCLEOTIDE SEQUENCE [LARGE SCALE GENOMIC DNA]</scope>
    <source>
        <strain evidence="1 2">CCUG 42621</strain>
    </source>
</reference>
<keyword evidence="2" id="KW-1185">Reference proteome</keyword>
<comment type="caution">
    <text evidence="1">The sequence shown here is derived from an EMBL/GenBank/DDBJ whole genome shotgun (WGS) entry which is preliminary data.</text>
</comment>
<sequence length="219" mass="25572">MKKSFLIASILATVTFSNSCKLINDLALSRANNIKKTFKLDKVTSYKVEKIDYMLHDVLKTDEQLVPKHCFYIDITGIKNEEFEIAKKAIQVCVLANSTINPNVHIFVDENQEAKEKILNLIKEYEIKNVYLYNSRKNMLSKILNLKGKHTELDHRRILLLTSSKNMRVEYSKLINLLEDNKENMVIDNFAYLYNASRNSYEFSTKEEILNSYKQINCK</sequence>
<gene>
    <name evidence="1" type="ORF">QQA45_05095</name>
</gene>
<dbReference type="Proteomes" id="UP001225134">
    <property type="component" value="Unassembled WGS sequence"/>
</dbReference>
<protein>
    <submittedName>
        <fullName evidence="1">Uncharacterized protein</fullName>
    </submittedName>
</protein>
<name>A0ABT7HK35_9FUSO</name>
<proteinExistence type="predicted"/>
<dbReference type="RefSeq" id="WP_285153138.1">
    <property type="nucleotide sequence ID" value="NZ_JASSPP010000008.1"/>
</dbReference>
<organism evidence="1 2">
    <name type="scientific">Sneathia sanguinegens</name>
    <dbReference type="NCBI Taxonomy" id="40543"/>
    <lineage>
        <taxon>Bacteria</taxon>
        <taxon>Fusobacteriati</taxon>
        <taxon>Fusobacteriota</taxon>
        <taxon>Fusobacteriia</taxon>
        <taxon>Fusobacteriales</taxon>
        <taxon>Leptotrichiaceae</taxon>
        <taxon>Sneathia</taxon>
    </lineage>
</organism>
<evidence type="ECO:0000313" key="2">
    <source>
        <dbReference type="Proteomes" id="UP001225134"/>
    </source>
</evidence>